<dbReference type="EMBL" id="BSDT01000001">
    <property type="protein sequence ID" value="GLI43401.1"/>
    <property type="molecule type" value="Genomic_DNA"/>
</dbReference>
<protein>
    <recommendedName>
        <fullName evidence="1">Transposase IS701-like DDE domain-containing protein</fullName>
    </recommendedName>
</protein>
<evidence type="ECO:0000313" key="2">
    <source>
        <dbReference type="EMBL" id="GLI43401.1"/>
    </source>
</evidence>
<accession>A0A9W6GAC3</accession>
<sequence length="123" mass="13120">MTAATAVSIVGEVTAELLGSCAGLFARIESRRLAADAVTGLQADLPRKNCCSIAKNAGHADPWRLQHFFNDSAWNEDVRESAAATAWVQVADRPERVLVFDETGDLKKGAATVGVQRLPALVD</sequence>
<name>A0A9W6GAC3_9ACTN</name>
<dbReference type="InterPro" id="IPR038721">
    <property type="entry name" value="IS701-like_DDE_dom"/>
</dbReference>
<evidence type="ECO:0000313" key="3">
    <source>
        <dbReference type="Proteomes" id="UP001144313"/>
    </source>
</evidence>
<dbReference type="Pfam" id="PF13546">
    <property type="entry name" value="DDE_5"/>
    <property type="match status" value="1"/>
</dbReference>
<feature type="domain" description="Transposase IS701-like DDE" evidence="1">
    <location>
        <begin position="25"/>
        <end position="118"/>
    </location>
</feature>
<dbReference type="PANTHER" id="PTHR33627">
    <property type="entry name" value="TRANSPOSASE"/>
    <property type="match status" value="1"/>
</dbReference>
<dbReference type="PANTHER" id="PTHR33627:SF1">
    <property type="entry name" value="TRANSPOSASE"/>
    <property type="match status" value="1"/>
</dbReference>
<keyword evidence="3" id="KW-1185">Reference proteome</keyword>
<organism evidence="2 3">
    <name type="scientific">Glycomyces algeriensis</name>
    <dbReference type="NCBI Taxonomy" id="256037"/>
    <lineage>
        <taxon>Bacteria</taxon>
        <taxon>Bacillati</taxon>
        <taxon>Actinomycetota</taxon>
        <taxon>Actinomycetes</taxon>
        <taxon>Glycomycetales</taxon>
        <taxon>Glycomycetaceae</taxon>
        <taxon>Glycomyces</taxon>
    </lineage>
</organism>
<dbReference type="AlphaFoldDB" id="A0A9W6GAC3"/>
<gene>
    <name evidence="2" type="ORF">GALLR39Z86_32510</name>
</gene>
<dbReference type="Proteomes" id="UP001144313">
    <property type="component" value="Unassembled WGS sequence"/>
</dbReference>
<proteinExistence type="predicted"/>
<dbReference type="RefSeq" id="WP_270113727.1">
    <property type="nucleotide sequence ID" value="NZ_BAAAOL010000017.1"/>
</dbReference>
<reference evidence="2" key="1">
    <citation type="submission" date="2022-12" db="EMBL/GenBank/DDBJ databases">
        <title>Reference genome sequencing for broad-spectrum identification of bacterial and archaeal isolates by mass spectrometry.</title>
        <authorList>
            <person name="Sekiguchi Y."/>
            <person name="Tourlousse D.M."/>
        </authorList>
    </citation>
    <scope>NUCLEOTIDE SEQUENCE</scope>
    <source>
        <strain evidence="2">LLR39Z86</strain>
    </source>
</reference>
<dbReference type="InterPro" id="IPR039365">
    <property type="entry name" value="IS701-like"/>
</dbReference>
<evidence type="ECO:0000259" key="1">
    <source>
        <dbReference type="Pfam" id="PF13546"/>
    </source>
</evidence>
<comment type="caution">
    <text evidence="2">The sequence shown here is derived from an EMBL/GenBank/DDBJ whole genome shotgun (WGS) entry which is preliminary data.</text>
</comment>